<accession>A0A7J7J041</accession>
<dbReference type="PROSITE" id="PS50089">
    <property type="entry name" value="ZF_RING_2"/>
    <property type="match status" value="1"/>
</dbReference>
<gene>
    <name evidence="9" type="ORF">EB796_022563</name>
</gene>
<dbReference type="Pfam" id="PF00097">
    <property type="entry name" value="zf-C3HC4"/>
    <property type="match status" value="1"/>
</dbReference>
<feature type="domain" description="C3H1-type" evidence="8">
    <location>
        <begin position="509"/>
        <end position="539"/>
    </location>
</feature>
<dbReference type="Pfam" id="PF00642">
    <property type="entry name" value="zf-CCCH"/>
    <property type="match status" value="1"/>
</dbReference>
<proteinExistence type="predicted"/>
<evidence type="ECO:0000313" key="10">
    <source>
        <dbReference type="Proteomes" id="UP000593567"/>
    </source>
</evidence>
<dbReference type="SUPFAM" id="SSF57850">
    <property type="entry name" value="RING/U-box"/>
    <property type="match status" value="1"/>
</dbReference>
<evidence type="ECO:0000259" key="7">
    <source>
        <dbReference type="PROSITE" id="PS50089"/>
    </source>
</evidence>
<dbReference type="AlphaFoldDB" id="A0A7J7J041"/>
<feature type="zinc finger region" description="C3H1-type" evidence="5">
    <location>
        <begin position="509"/>
        <end position="539"/>
    </location>
</feature>
<name>A0A7J7J041_BUGNE</name>
<feature type="domain" description="RING-type" evidence="7">
    <location>
        <begin position="555"/>
        <end position="596"/>
    </location>
</feature>
<dbReference type="InterPro" id="IPR045877">
    <property type="entry name" value="ZFP36-like"/>
</dbReference>
<keyword evidence="2" id="KW-0677">Repeat</keyword>
<evidence type="ECO:0000256" key="4">
    <source>
        <dbReference type="ARBA" id="ARBA00022833"/>
    </source>
</evidence>
<feature type="domain" description="C3H1-type" evidence="8">
    <location>
        <begin position="477"/>
        <end position="504"/>
    </location>
</feature>
<evidence type="ECO:0000313" key="9">
    <source>
        <dbReference type="EMBL" id="KAF6019146.1"/>
    </source>
</evidence>
<dbReference type="PANTHER" id="PTHR12547">
    <property type="entry name" value="CCCH ZINC FINGER/TIS11-RELATED"/>
    <property type="match status" value="1"/>
</dbReference>
<comment type="caution">
    <text evidence="9">The sequence shown here is derived from an EMBL/GenBank/DDBJ whole genome shotgun (WGS) entry which is preliminary data.</text>
</comment>
<dbReference type="Proteomes" id="UP000593567">
    <property type="component" value="Unassembled WGS sequence"/>
</dbReference>
<dbReference type="GO" id="GO:0003729">
    <property type="term" value="F:mRNA binding"/>
    <property type="evidence" value="ECO:0007669"/>
    <property type="project" value="InterPro"/>
</dbReference>
<dbReference type="SUPFAM" id="SSF90229">
    <property type="entry name" value="CCCH zinc finger"/>
    <property type="match status" value="2"/>
</dbReference>
<organism evidence="9 10">
    <name type="scientific">Bugula neritina</name>
    <name type="common">Brown bryozoan</name>
    <name type="synonym">Sertularia neritina</name>
    <dbReference type="NCBI Taxonomy" id="10212"/>
    <lineage>
        <taxon>Eukaryota</taxon>
        <taxon>Metazoa</taxon>
        <taxon>Spiralia</taxon>
        <taxon>Lophotrochozoa</taxon>
        <taxon>Bryozoa</taxon>
        <taxon>Gymnolaemata</taxon>
        <taxon>Cheilostomatida</taxon>
        <taxon>Flustrina</taxon>
        <taxon>Buguloidea</taxon>
        <taxon>Bugulidae</taxon>
        <taxon>Bugula</taxon>
    </lineage>
</organism>
<feature type="zinc finger region" description="C3H1-type" evidence="5">
    <location>
        <begin position="421"/>
        <end position="449"/>
    </location>
</feature>
<keyword evidence="3 5" id="KW-0863">Zinc-finger</keyword>
<dbReference type="EMBL" id="VXIV02003252">
    <property type="protein sequence ID" value="KAF6019146.1"/>
    <property type="molecule type" value="Genomic_DNA"/>
</dbReference>
<evidence type="ECO:0000259" key="8">
    <source>
        <dbReference type="PROSITE" id="PS50103"/>
    </source>
</evidence>
<dbReference type="GO" id="GO:0008270">
    <property type="term" value="F:zinc ion binding"/>
    <property type="evidence" value="ECO:0007669"/>
    <property type="project" value="UniProtKB-KW"/>
</dbReference>
<dbReference type="Gene3D" id="3.30.1370.210">
    <property type="match status" value="1"/>
</dbReference>
<keyword evidence="10" id="KW-1185">Reference proteome</keyword>
<evidence type="ECO:0000256" key="1">
    <source>
        <dbReference type="ARBA" id="ARBA00022723"/>
    </source>
</evidence>
<evidence type="ECO:0000256" key="2">
    <source>
        <dbReference type="ARBA" id="ARBA00022737"/>
    </source>
</evidence>
<evidence type="ECO:0000256" key="3">
    <source>
        <dbReference type="ARBA" id="ARBA00022771"/>
    </source>
</evidence>
<dbReference type="InterPro" id="IPR013083">
    <property type="entry name" value="Znf_RING/FYVE/PHD"/>
</dbReference>
<dbReference type="InterPro" id="IPR018957">
    <property type="entry name" value="Znf_C3HC4_RING-type"/>
</dbReference>
<dbReference type="InterPro" id="IPR000571">
    <property type="entry name" value="Znf_CCCH"/>
</dbReference>
<keyword evidence="4 5" id="KW-0862">Zinc</keyword>
<feature type="region of interest" description="Disordered" evidence="6">
    <location>
        <begin position="238"/>
        <end position="313"/>
    </location>
</feature>
<feature type="zinc finger region" description="C3H1-type" evidence="5">
    <location>
        <begin position="477"/>
        <end position="504"/>
    </location>
</feature>
<dbReference type="OrthoDB" id="410307at2759"/>
<dbReference type="SMART" id="SM00184">
    <property type="entry name" value="RING"/>
    <property type="match status" value="1"/>
</dbReference>
<feature type="compositionally biased region" description="Polar residues" evidence="6">
    <location>
        <begin position="291"/>
        <end position="301"/>
    </location>
</feature>
<feature type="compositionally biased region" description="Polar residues" evidence="6">
    <location>
        <begin position="269"/>
        <end position="283"/>
    </location>
</feature>
<sequence length="601" mass="66058">MAKNEAVISASQYNYMKERALKAEKAYLSLRKDTSLSRLKNDLTVAEDEYRRKLSLPLYSAVPEHIKRIDEDFKNESTLLLKRIDEVEKVYKLCIDGLDWGLSLDDLPLTTESSVDVEKILADKLMALKVYNYEPAALGSNYAMLNNGLGVPTFGETGGGLNSMDSFTDYAGEKSSYLPSISGTSERTLFTDSGMLNSSFGESSVTSLWGRQSPSVFQNGTATPGMLPSTLYGDLGSAAASRTQTPDHTSDNNGHLNIKEPSLIDRPVTPSTSTALVVSTSKSMAGKMATPSPTTKPSSAADTKPSAEAATTPVKAANSVTAAAATVKSKSNVKPSGKVDWSNDTFIAILNGLSKKYKQMTSKAIKEKFEKVAQDIGLSDLGGAYKETERRIALVLKPEQRVSAAPTAPTPPLHSSGRIDKTKTVMCMHWSKYGNCFAGDKCTYAHGQAELRTITYQYQHEEPCNDQRCTGRIKYLLQKTSMCPRFPLNLCSYGSNCWFAHSEAELKPMPKNEICMDHKKGQCMHADAPEKCVYAHGEHELRKKPSSPSDDIDRCVVCKRTLTYKKSLLTCKHDNFHESCLKERMKKGIVTCPVCNKQTRL</sequence>
<reference evidence="9" key="1">
    <citation type="submission" date="2020-06" db="EMBL/GenBank/DDBJ databases">
        <title>Draft genome of Bugula neritina, a colonial animal packing powerful symbionts and potential medicines.</title>
        <authorList>
            <person name="Rayko M."/>
        </authorList>
    </citation>
    <scope>NUCLEOTIDE SEQUENCE [LARGE SCALE GENOMIC DNA]</scope>
    <source>
        <strain evidence="9">Kwan_BN1</strain>
    </source>
</reference>
<dbReference type="PROSITE" id="PS50103">
    <property type="entry name" value="ZF_C3H1"/>
    <property type="match status" value="3"/>
</dbReference>
<feature type="domain" description="C3H1-type" evidence="8">
    <location>
        <begin position="421"/>
        <end position="449"/>
    </location>
</feature>
<dbReference type="Gene3D" id="3.30.40.10">
    <property type="entry name" value="Zinc/RING finger domain, C3HC4 (zinc finger)"/>
    <property type="match status" value="1"/>
</dbReference>
<dbReference type="CDD" id="cd16448">
    <property type="entry name" value="RING-H2"/>
    <property type="match status" value="1"/>
</dbReference>
<dbReference type="InterPro" id="IPR001841">
    <property type="entry name" value="Znf_RING"/>
</dbReference>
<dbReference type="Gene3D" id="4.10.1000.10">
    <property type="entry name" value="Zinc finger, CCCH-type"/>
    <property type="match status" value="1"/>
</dbReference>
<feature type="compositionally biased region" description="Polar residues" evidence="6">
    <location>
        <begin position="240"/>
        <end position="255"/>
    </location>
</feature>
<evidence type="ECO:0000256" key="5">
    <source>
        <dbReference type="PROSITE-ProRule" id="PRU00723"/>
    </source>
</evidence>
<protein>
    <submittedName>
        <fullName evidence="9">Uncharacterized protein</fullName>
    </submittedName>
</protein>
<evidence type="ECO:0000256" key="6">
    <source>
        <dbReference type="SAM" id="MobiDB-lite"/>
    </source>
</evidence>
<dbReference type="InterPro" id="IPR036855">
    <property type="entry name" value="Znf_CCCH_sf"/>
</dbReference>
<keyword evidence="1 5" id="KW-0479">Metal-binding</keyword>
<dbReference type="SMART" id="SM00356">
    <property type="entry name" value="ZnF_C3H1"/>
    <property type="match status" value="3"/>
</dbReference>